<feature type="domain" description="Phospholipase/carboxylesterase/thioesterase" evidence="4">
    <location>
        <begin position="56"/>
        <end position="267"/>
    </location>
</feature>
<proteinExistence type="inferred from homology"/>
<protein>
    <recommendedName>
        <fullName evidence="2">palmitoyl-protein hydrolase</fullName>
        <ecNumber evidence="2">3.1.2.22</ecNumber>
    </recommendedName>
</protein>
<dbReference type="Gene3D" id="3.40.50.1820">
    <property type="entry name" value="alpha/beta hydrolase"/>
    <property type="match status" value="1"/>
</dbReference>
<dbReference type="PANTHER" id="PTHR10655">
    <property type="entry name" value="LYSOPHOSPHOLIPASE-RELATED"/>
    <property type="match status" value="1"/>
</dbReference>
<gene>
    <name evidence="5" type="ORF">niasHT_036852</name>
</gene>
<dbReference type="Proteomes" id="UP001620626">
    <property type="component" value="Unassembled WGS sequence"/>
</dbReference>
<evidence type="ECO:0000256" key="2">
    <source>
        <dbReference type="ARBA" id="ARBA00012423"/>
    </source>
</evidence>
<dbReference type="Pfam" id="PF02230">
    <property type="entry name" value="Abhydrolase_2"/>
    <property type="match status" value="1"/>
</dbReference>
<dbReference type="InterPro" id="IPR003140">
    <property type="entry name" value="PLipase/COase/thioEstase"/>
</dbReference>
<evidence type="ECO:0000313" key="6">
    <source>
        <dbReference type="Proteomes" id="UP001620626"/>
    </source>
</evidence>
<dbReference type="InterPro" id="IPR050565">
    <property type="entry name" value="LYPA1-2/EST-like"/>
</dbReference>
<evidence type="ECO:0000313" key="5">
    <source>
        <dbReference type="EMBL" id="KAL3073857.1"/>
    </source>
</evidence>
<dbReference type="EMBL" id="JBICBT010001307">
    <property type="protein sequence ID" value="KAL3073857.1"/>
    <property type="molecule type" value="Genomic_DNA"/>
</dbReference>
<accession>A0ABD2I487</accession>
<feature type="region of interest" description="Disordered" evidence="3">
    <location>
        <begin position="266"/>
        <end position="292"/>
    </location>
</feature>
<name>A0ABD2I487_9BILA</name>
<evidence type="ECO:0000256" key="3">
    <source>
        <dbReference type="SAM" id="MobiDB-lite"/>
    </source>
</evidence>
<dbReference type="EC" id="3.1.2.22" evidence="2"/>
<dbReference type="InterPro" id="IPR029058">
    <property type="entry name" value="AB_hydrolase_fold"/>
</dbReference>
<dbReference type="PANTHER" id="PTHR10655:SF68">
    <property type="entry name" value="PALMITOYL-PROTEIN HYDROLASE"/>
    <property type="match status" value="1"/>
</dbReference>
<dbReference type="AlphaFoldDB" id="A0ABD2I487"/>
<comment type="similarity">
    <text evidence="1">Belongs to the AB hydrolase superfamily. AB hydrolase 2 family.</text>
</comment>
<sequence>MDELGMDELGMDELGMDELGMDELGMDELGMDELGMDELGLDEKSVMAASQIAPPIIVKATATHTASLIFFHGLGDQGDGWASAFKNEIRVPYMKSIFPNAQSRPVALNFGMRMPAWYNIYGLTENSPEDDVGIEEAKNYVHGLIRDEIAAGVPSRRIVLGGFSMGAALAIYAGLTFDQPLGAIISMSGFLLQRNRILDENNTMANRQTPIFLGHGENDPLVPYNYGDMTYQALSIFNRNVTLIPYDCGHGSTPQEHSDILDFIKTNVPESGEGQQQGKSSTKDQPKDGELD</sequence>
<evidence type="ECO:0000259" key="4">
    <source>
        <dbReference type="Pfam" id="PF02230"/>
    </source>
</evidence>
<feature type="compositionally biased region" description="Basic and acidic residues" evidence="3">
    <location>
        <begin position="281"/>
        <end position="292"/>
    </location>
</feature>
<comment type="caution">
    <text evidence="5">The sequence shown here is derived from an EMBL/GenBank/DDBJ whole genome shotgun (WGS) entry which is preliminary data.</text>
</comment>
<reference evidence="5 6" key="1">
    <citation type="submission" date="2024-10" db="EMBL/GenBank/DDBJ databases">
        <authorList>
            <person name="Kim D."/>
        </authorList>
    </citation>
    <scope>NUCLEOTIDE SEQUENCE [LARGE SCALE GENOMIC DNA]</scope>
    <source>
        <strain evidence="5">BH-2024</strain>
    </source>
</reference>
<organism evidence="5 6">
    <name type="scientific">Heterodera trifolii</name>
    <dbReference type="NCBI Taxonomy" id="157864"/>
    <lineage>
        <taxon>Eukaryota</taxon>
        <taxon>Metazoa</taxon>
        <taxon>Ecdysozoa</taxon>
        <taxon>Nematoda</taxon>
        <taxon>Chromadorea</taxon>
        <taxon>Rhabditida</taxon>
        <taxon>Tylenchina</taxon>
        <taxon>Tylenchomorpha</taxon>
        <taxon>Tylenchoidea</taxon>
        <taxon>Heteroderidae</taxon>
        <taxon>Heteroderinae</taxon>
        <taxon>Heterodera</taxon>
    </lineage>
</organism>
<keyword evidence="6" id="KW-1185">Reference proteome</keyword>
<dbReference type="GO" id="GO:0008474">
    <property type="term" value="F:palmitoyl-(protein) hydrolase activity"/>
    <property type="evidence" value="ECO:0007669"/>
    <property type="project" value="UniProtKB-EC"/>
</dbReference>
<evidence type="ECO:0000256" key="1">
    <source>
        <dbReference type="ARBA" id="ARBA00006499"/>
    </source>
</evidence>
<dbReference type="SUPFAM" id="SSF53474">
    <property type="entry name" value="alpha/beta-Hydrolases"/>
    <property type="match status" value="1"/>
</dbReference>